<feature type="signal peptide" evidence="2">
    <location>
        <begin position="1"/>
        <end position="21"/>
    </location>
</feature>
<feature type="chain" id="PRO_5001924229" evidence="2">
    <location>
        <begin position="22"/>
        <end position="204"/>
    </location>
</feature>
<evidence type="ECO:0000313" key="4">
    <source>
        <dbReference type="Proteomes" id="UP000029614"/>
    </source>
</evidence>
<gene>
    <name evidence="3" type="ORF">HMPREF9302_08515</name>
</gene>
<dbReference type="OrthoDB" id="9810685at2"/>
<dbReference type="EMBL" id="JRNU01000048">
    <property type="protein sequence ID" value="KGF51146.1"/>
    <property type="molecule type" value="Genomic_DNA"/>
</dbReference>
<keyword evidence="4" id="KW-1185">Reference proteome</keyword>
<dbReference type="SUPFAM" id="SSF89392">
    <property type="entry name" value="Prokaryotic lipoproteins and lipoprotein localization factors"/>
    <property type="match status" value="1"/>
</dbReference>
<proteinExistence type="predicted"/>
<dbReference type="InterPro" id="IPR004564">
    <property type="entry name" value="OM_lipoprot_carrier_LolA-like"/>
</dbReference>
<dbReference type="Proteomes" id="UP000029614">
    <property type="component" value="Unassembled WGS sequence"/>
</dbReference>
<dbReference type="Pfam" id="PF16584">
    <property type="entry name" value="LolA_2"/>
    <property type="match status" value="1"/>
</dbReference>
<dbReference type="AlphaFoldDB" id="A0A096AWP4"/>
<accession>A0A096AWP4</accession>
<keyword evidence="1 2" id="KW-0732">Signal</keyword>
<protein>
    <submittedName>
        <fullName evidence="3">Cell envelope biogenesis protein LolA</fullName>
    </submittedName>
</protein>
<evidence type="ECO:0000256" key="2">
    <source>
        <dbReference type="SAM" id="SignalP"/>
    </source>
</evidence>
<organism evidence="3 4">
    <name type="scientific">Prevotella amnii DNF00058</name>
    <dbReference type="NCBI Taxonomy" id="1401066"/>
    <lineage>
        <taxon>Bacteria</taxon>
        <taxon>Pseudomonadati</taxon>
        <taxon>Bacteroidota</taxon>
        <taxon>Bacteroidia</taxon>
        <taxon>Bacteroidales</taxon>
        <taxon>Prevotellaceae</taxon>
        <taxon>Prevotella</taxon>
    </lineage>
</organism>
<dbReference type="Gene3D" id="2.50.20.10">
    <property type="entry name" value="Lipoprotein localisation LolA/LolB/LppX"/>
    <property type="match status" value="1"/>
</dbReference>
<dbReference type="RefSeq" id="WP_036856533.1">
    <property type="nucleotide sequence ID" value="NZ_JRNU01000048.1"/>
</dbReference>
<dbReference type="CDD" id="cd16325">
    <property type="entry name" value="LolA"/>
    <property type="match status" value="1"/>
</dbReference>
<sequence length="204" mass="23195">MKIIKCFFLLVILMFSSELYSQNSKQAKICLDKATAIINNKEGLQVYFSMSKSDIGGGTSGNLAIKGNKFMAITPLVSVWFDGKTQWAYTKSTNEVSVFNPTEAQRLSINPYSFISIYKNGYMLSMTITGNQKVIHMLAQNKKRSVSEAYITLSMSNQLKQVKMRKGGKWTIIKIIRIKTKKLNDAIFKFNKKLYPKAEIVDMR</sequence>
<evidence type="ECO:0000256" key="1">
    <source>
        <dbReference type="ARBA" id="ARBA00022729"/>
    </source>
</evidence>
<evidence type="ECO:0000313" key="3">
    <source>
        <dbReference type="EMBL" id="KGF51146.1"/>
    </source>
</evidence>
<comment type="caution">
    <text evidence="3">The sequence shown here is derived from an EMBL/GenBank/DDBJ whole genome shotgun (WGS) entry which is preliminary data.</text>
</comment>
<reference evidence="3 4" key="1">
    <citation type="submission" date="2014-07" db="EMBL/GenBank/DDBJ databases">
        <authorList>
            <person name="McCorrison J."/>
            <person name="Sanka R."/>
            <person name="Torralba M."/>
            <person name="Gillis M."/>
            <person name="Haft D.H."/>
            <person name="Methe B."/>
            <person name="Sutton G."/>
            <person name="Nelson K.E."/>
        </authorList>
    </citation>
    <scope>NUCLEOTIDE SEQUENCE [LARGE SCALE GENOMIC DNA]</scope>
    <source>
        <strain evidence="3 4">DNF00058</strain>
    </source>
</reference>
<dbReference type="InterPro" id="IPR029046">
    <property type="entry name" value="LolA/LolB/LppX"/>
</dbReference>
<name>A0A096AWP4_9BACT</name>